<accession>A0A8J3JWY2</accession>
<dbReference type="RefSeq" id="WP_191841046.1">
    <property type="nucleotide sequence ID" value="NZ_BAAALB010000004.1"/>
</dbReference>
<dbReference type="Proteomes" id="UP000619293">
    <property type="component" value="Unassembled WGS sequence"/>
</dbReference>
<comment type="caution">
    <text evidence="2">The sequence shown here is derived from an EMBL/GenBank/DDBJ whole genome shotgun (WGS) entry which is preliminary data.</text>
</comment>
<sequence>MTQLTGEPPQTLRLAADLESLAEALHRAPLPPPERPSGMDAAITTAHLATVRAAEHALAALADGLLTDADRLYLVAATHRRTEEQSAADLDRVRDPRRPRGMW</sequence>
<reference evidence="2 3" key="1">
    <citation type="submission" date="2021-01" db="EMBL/GenBank/DDBJ databases">
        <title>Whole genome shotgun sequence of Catellatospora chokoriensis NBRC 107358.</title>
        <authorList>
            <person name="Komaki H."/>
            <person name="Tamura T."/>
        </authorList>
    </citation>
    <scope>NUCLEOTIDE SEQUENCE [LARGE SCALE GENOMIC DNA]</scope>
    <source>
        <strain evidence="2 3">NBRC 107358</strain>
    </source>
</reference>
<dbReference type="EMBL" id="BONG01000001">
    <property type="protein sequence ID" value="GIF86640.1"/>
    <property type="molecule type" value="Genomic_DNA"/>
</dbReference>
<evidence type="ECO:0000256" key="1">
    <source>
        <dbReference type="SAM" id="MobiDB-lite"/>
    </source>
</evidence>
<dbReference type="AlphaFoldDB" id="A0A8J3JWY2"/>
<evidence type="ECO:0000313" key="3">
    <source>
        <dbReference type="Proteomes" id="UP000619293"/>
    </source>
</evidence>
<organism evidence="2 3">
    <name type="scientific">Catellatospora chokoriensis</name>
    <dbReference type="NCBI Taxonomy" id="310353"/>
    <lineage>
        <taxon>Bacteria</taxon>
        <taxon>Bacillati</taxon>
        <taxon>Actinomycetota</taxon>
        <taxon>Actinomycetes</taxon>
        <taxon>Micromonosporales</taxon>
        <taxon>Micromonosporaceae</taxon>
        <taxon>Catellatospora</taxon>
    </lineage>
</organism>
<feature type="region of interest" description="Disordered" evidence="1">
    <location>
        <begin position="80"/>
        <end position="103"/>
    </location>
</feature>
<name>A0A8J3JWY2_9ACTN</name>
<keyword evidence="3" id="KW-1185">Reference proteome</keyword>
<protein>
    <submittedName>
        <fullName evidence="2">Uncharacterized protein</fullName>
    </submittedName>
</protein>
<proteinExistence type="predicted"/>
<evidence type="ECO:0000313" key="2">
    <source>
        <dbReference type="EMBL" id="GIF86640.1"/>
    </source>
</evidence>
<gene>
    <name evidence="2" type="ORF">Cch02nite_00840</name>
</gene>